<sequence length="628" mass="71926">MRQPYILSMWQRPPAEFSLAPFWFWNDRLDEEELTRQLDAFQAHGVHAFVIHPRVGLPRDMGWMSPELLNKMRFVIEEAHKRGMWLILYDEGMYPSGSASGQVVAEDPAYQCRGLVRIDLDAVVPDSSVQGVQIDSDGAIRLGPYQSLIAETLYKGRHYAIIQRPIQAVIRGLHFINEDSDEPPEDEPLAADLLNPEAVASFIRHSYDIYHREFGAYFGGTIPAIFTDEPMLLGRPQEAEVIPGTADILSHVNAYLGYDFTAFLPALWDDDAPSHIRYDYERAVEHRLEETYYAQLYRWCEAHHIALTGHPAEPDATRHLRYFHIPGQDIVWRFIEPEHDSALEGRQSTQAKAASSMMLHMGHRRNANEFCGAYGHNLTFEEMKWLAHWLLIRGCNLLIPHAFYYSVCGPRLHERPPDVGLHSPWWGDGFRRFAMACRRLAWLNTDSEHVCHVAIIGQHHHLPWRAAKACFEHQIDFNYLDVEDLLIANTTAEGGIQVLQQVYDVLVVDYVLSEPVKERIRSLETTLSVVNWDDDTASCIEALRASLPSRLLIRASTQGLRVRHVRKQGHNWLMLFNERAEPVTVDIQEPELKHASLLDPYAQSGEGHVVAFHEFVALGGYEIKVLIW</sequence>
<dbReference type="Proteomes" id="UP000594468">
    <property type="component" value="Chromosome"/>
</dbReference>
<protein>
    <submittedName>
        <fullName evidence="1">Uncharacterized protein</fullName>
    </submittedName>
</protein>
<accession>A0A7S8E7W5</accession>
<dbReference type="PANTHER" id="PTHR36848">
    <property type="entry name" value="DNA-BINDING PROTEIN (PUTATIVE SECRETED PROTEIN)-RELATED"/>
    <property type="match status" value="1"/>
</dbReference>
<dbReference type="KEGG" id="pmet:G4Y79_20355"/>
<evidence type="ECO:0000313" key="2">
    <source>
        <dbReference type="Proteomes" id="UP000594468"/>
    </source>
</evidence>
<organism evidence="1 2">
    <name type="scientific">Phototrophicus methaneseepsis</name>
    <dbReference type="NCBI Taxonomy" id="2710758"/>
    <lineage>
        <taxon>Bacteria</taxon>
        <taxon>Bacillati</taxon>
        <taxon>Chloroflexota</taxon>
        <taxon>Candidatus Thermofontia</taxon>
        <taxon>Phototrophicales</taxon>
        <taxon>Phototrophicaceae</taxon>
        <taxon>Phototrophicus</taxon>
    </lineage>
</organism>
<proteinExistence type="predicted"/>
<dbReference type="AlphaFoldDB" id="A0A7S8E7W5"/>
<dbReference type="InterPro" id="IPR053161">
    <property type="entry name" value="Ulvan_degrading_GH"/>
</dbReference>
<reference evidence="1 2" key="1">
    <citation type="submission" date="2020-02" db="EMBL/GenBank/DDBJ databases">
        <authorList>
            <person name="Zheng R.K."/>
            <person name="Sun C.M."/>
        </authorList>
    </citation>
    <scope>NUCLEOTIDE SEQUENCE [LARGE SCALE GENOMIC DNA]</scope>
    <source>
        <strain evidence="2">rifampicinis</strain>
    </source>
</reference>
<dbReference type="PANTHER" id="PTHR36848:SF2">
    <property type="entry name" value="SECRETED PROTEIN"/>
    <property type="match status" value="1"/>
</dbReference>
<gene>
    <name evidence="1" type="ORF">G4Y79_20355</name>
</gene>
<dbReference type="RefSeq" id="WP_195170085.1">
    <property type="nucleotide sequence ID" value="NZ_CP062983.1"/>
</dbReference>
<name>A0A7S8E7W5_9CHLR</name>
<keyword evidence="2" id="KW-1185">Reference proteome</keyword>
<dbReference type="EMBL" id="CP062983">
    <property type="protein sequence ID" value="QPC82015.1"/>
    <property type="molecule type" value="Genomic_DNA"/>
</dbReference>
<evidence type="ECO:0000313" key="1">
    <source>
        <dbReference type="EMBL" id="QPC82015.1"/>
    </source>
</evidence>